<dbReference type="SUPFAM" id="SSF56796">
    <property type="entry name" value="Dehydroquinate synthase-like"/>
    <property type="match status" value="1"/>
</dbReference>
<feature type="binding site" evidence="11 14">
    <location>
        <begin position="118"/>
        <end position="121"/>
    </location>
    <ligand>
        <name>NAD(+)</name>
        <dbReference type="ChEBI" id="CHEBI:57540"/>
    </ligand>
</feature>
<dbReference type="InterPro" id="IPR023002">
    <property type="entry name" value="G1P_dehydrogenase_arc"/>
</dbReference>
<dbReference type="PANTHER" id="PTHR43616:SF5">
    <property type="entry name" value="GLYCEROL DEHYDROGENASE 1"/>
    <property type="match status" value="1"/>
</dbReference>
<dbReference type="InterPro" id="IPR032837">
    <property type="entry name" value="G1PDH"/>
</dbReference>
<comment type="subcellular location">
    <subcellularLocation>
        <location evidence="11">Cytoplasm</location>
    </subcellularLocation>
</comment>
<dbReference type="InterPro" id="IPR016205">
    <property type="entry name" value="Glycerol_DH"/>
</dbReference>
<proteinExistence type="inferred from homology"/>
<feature type="binding site" evidence="11">
    <location>
        <position position="252"/>
    </location>
    <ligand>
        <name>Zn(2+)</name>
        <dbReference type="ChEBI" id="CHEBI:29105"/>
        <note>catalytic</note>
    </ligand>
</feature>
<comment type="catalytic activity">
    <reaction evidence="11">
        <text>sn-glycerol 1-phosphate + NAD(+) = dihydroxyacetone phosphate + NADH + H(+)</text>
        <dbReference type="Rhea" id="RHEA:21412"/>
        <dbReference type="ChEBI" id="CHEBI:15378"/>
        <dbReference type="ChEBI" id="CHEBI:57540"/>
        <dbReference type="ChEBI" id="CHEBI:57642"/>
        <dbReference type="ChEBI" id="CHEBI:57685"/>
        <dbReference type="ChEBI" id="CHEBI:57945"/>
        <dbReference type="EC" id="1.1.1.261"/>
    </reaction>
</comment>
<keyword evidence="6 11" id="KW-0560">Oxidoreductase</keyword>
<dbReference type="PANTHER" id="PTHR43616">
    <property type="entry name" value="GLYCEROL DEHYDROGENASE"/>
    <property type="match status" value="1"/>
</dbReference>
<keyword evidence="9 11" id="KW-0594">Phospholipid biosynthesis</keyword>
<evidence type="ECO:0000256" key="14">
    <source>
        <dbReference type="PIRSR" id="PIRSR000112-3"/>
    </source>
</evidence>
<keyword evidence="1 11" id="KW-0963">Cytoplasm</keyword>
<organism evidence="15 16">
    <name type="scientific">Candidatus Nitrosocosmicus arcticus</name>
    <dbReference type="NCBI Taxonomy" id="2035267"/>
    <lineage>
        <taxon>Archaea</taxon>
        <taxon>Nitrososphaerota</taxon>
        <taxon>Nitrososphaeria</taxon>
        <taxon>Nitrososphaerales</taxon>
        <taxon>Nitrososphaeraceae</taxon>
        <taxon>Candidatus Nitrosocosmicus</taxon>
    </lineage>
</organism>
<evidence type="ECO:0000256" key="9">
    <source>
        <dbReference type="ARBA" id="ARBA00023209"/>
    </source>
</evidence>
<keyword evidence="4 11" id="KW-0862">Zinc</keyword>
<dbReference type="GO" id="GO:0046872">
    <property type="term" value="F:metal ion binding"/>
    <property type="evidence" value="ECO:0007669"/>
    <property type="project" value="UniProtKB-KW"/>
</dbReference>
<evidence type="ECO:0000256" key="2">
    <source>
        <dbReference type="ARBA" id="ARBA00022516"/>
    </source>
</evidence>
<evidence type="ECO:0000313" key="15">
    <source>
        <dbReference type="EMBL" id="TVP39636.1"/>
    </source>
</evidence>
<evidence type="ECO:0000256" key="5">
    <source>
        <dbReference type="ARBA" id="ARBA00022857"/>
    </source>
</evidence>
<evidence type="ECO:0000256" key="11">
    <source>
        <dbReference type="HAMAP-Rule" id="MF_00497"/>
    </source>
</evidence>
<gene>
    <name evidence="11 15" type="primary">egsA</name>
    <name evidence="15" type="ORF">NARC_140091</name>
</gene>
<dbReference type="GO" id="GO:0008654">
    <property type="term" value="P:phospholipid biosynthetic process"/>
    <property type="evidence" value="ECO:0007669"/>
    <property type="project" value="UniProtKB-KW"/>
</dbReference>
<sequence>MTHVMQLPRKVIIGNNILKDSGEFIKDSDQNVNKIAIITGKNVKNKIAGIIENSLTESNLQFEWIIAKEASFHQVDLITNLLKDRNISIIMGLGGGRCIDLGKMIANRLKISFVSIPTSASHDGISSPFVSLKGNDRPYSIKADTPIEIIGDLDIISNAPYRLIASGCGDLIAKTTAVKDWELARDYNNEYYGEYAAKLAYLGSRMIIDISKKIIKNQITIQVTRTIVEGLISSGVAAGIAGSSRPCSGSEHLFSHALEYITENKCGLHGERVGIGTIIMSKLHNLDWLEIREALKRIGAPTTSKEIKVDKDQLIEALLLAKKIRPERYTILNRLDLSPSKYQDILDELGILD</sequence>
<dbReference type="CDD" id="cd08173">
    <property type="entry name" value="Gro1PDH"/>
    <property type="match status" value="1"/>
</dbReference>
<evidence type="ECO:0000256" key="13">
    <source>
        <dbReference type="PIRSR" id="PIRSR000112-2"/>
    </source>
</evidence>
<feature type="binding site" evidence="11 14">
    <location>
        <position position="127"/>
    </location>
    <ligand>
        <name>NAD(+)</name>
        <dbReference type="ChEBI" id="CHEBI:57540"/>
    </ligand>
</feature>
<keyword evidence="10 11" id="KW-1208">Phospholipid metabolism</keyword>
<protein>
    <recommendedName>
        <fullName evidence="11">Glycerol-1-phosphate dehydrogenase [NAD(P)+]</fullName>
        <shortName evidence="11">G1P dehydrogenase</shortName>
        <shortName evidence="11">G1PDH</shortName>
        <ecNumber evidence="11">1.1.1.261</ecNumber>
    </recommendedName>
    <alternativeName>
        <fullName evidence="11">Enantiomeric glycerophosphate synthase</fullName>
    </alternativeName>
    <alternativeName>
        <fullName evidence="11">sn-glycerol-1-phosphate dehydrogenase</fullName>
    </alternativeName>
</protein>
<feature type="binding site" evidence="11">
    <location>
        <position position="256"/>
    </location>
    <ligand>
        <name>substrate</name>
    </ligand>
</feature>
<feature type="binding site" evidence="11 14">
    <location>
        <begin position="96"/>
        <end position="100"/>
    </location>
    <ligand>
        <name>NAD(+)</name>
        <dbReference type="ChEBI" id="CHEBI:57540"/>
    </ligand>
</feature>
<feature type="binding site" evidence="12">
    <location>
        <position position="269"/>
    </location>
    <ligand>
        <name>glycerol</name>
        <dbReference type="ChEBI" id="CHEBI:17754"/>
    </ligand>
</feature>
<dbReference type="AlphaFoldDB" id="A0A557SSP4"/>
<evidence type="ECO:0000256" key="8">
    <source>
        <dbReference type="ARBA" id="ARBA00023098"/>
    </source>
</evidence>
<dbReference type="Pfam" id="PF13685">
    <property type="entry name" value="Fe-ADH_2"/>
    <property type="match status" value="1"/>
</dbReference>
<dbReference type="GO" id="GO:0005737">
    <property type="term" value="C:cytoplasm"/>
    <property type="evidence" value="ECO:0007669"/>
    <property type="project" value="UniProtKB-SubCell"/>
</dbReference>
<evidence type="ECO:0000256" key="10">
    <source>
        <dbReference type="ARBA" id="ARBA00023264"/>
    </source>
</evidence>
<comment type="cofactor">
    <cofactor evidence="11 12">
        <name>Zn(2+)</name>
        <dbReference type="ChEBI" id="CHEBI:29105"/>
    </cofactor>
    <text evidence="11 12">Binds 1 zinc ion per subunit.</text>
</comment>
<dbReference type="GO" id="GO:0106357">
    <property type="term" value="F:glycerol-1-phosphate dehydrogenase (NAD+) activity"/>
    <property type="evidence" value="ECO:0007669"/>
    <property type="project" value="RHEA"/>
</dbReference>
<name>A0A557SSP4_9ARCH</name>
<evidence type="ECO:0000256" key="1">
    <source>
        <dbReference type="ARBA" id="ARBA00022490"/>
    </source>
</evidence>
<evidence type="ECO:0000256" key="12">
    <source>
        <dbReference type="PIRSR" id="PIRSR000112-1"/>
    </source>
</evidence>
<comment type="catalytic activity">
    <reaction evidence="11">
        <text>sn-glycerol 1-phosphate + NADP(+) = dihydroxyacetone phosphate + NADPH + H(+)</text>
        <dbReference type="Rhea" id="RHEA:21416"/>
        <dbReference type="ChEBI" id="CHEBI:15378"/>
        <dbReference type="ChEBI" id="CHEBI:57642"/>
        <dbReference type="ChEBI" id="CHEBI:57685"/>
        <dbReference type="ChEBI" id="CHEBI:57783"/>
        <dbReference type="ChEBI" id="CHEBI:58349"/>
        <dbReference type="EC" id="1.1.1.261"/>
    </reaction>
</comment>
<dbReference type="Gene3D" id="1.20.1090.10">
    <property type="entry name" value="Dehydroquinate synthase-like - alpha domain"/>
    <property type="match status" value="1"/>
</dbReference>
<dbReference type="UniPathway" id="UPA00940"/>
<feature type="binding site" evidence="11">
    <location>
        <position position="123"/>
    </location>
    <ligand>
        <name>substrate</name>
    </ligand>
</feature>
<evidence type="ECO:0000313" key="16">
    <source>
        <dbReference type="Proteomes" id="UP000315289"/>
    </source>
</evidence>
<feature type="binding site" evidence="11">
    <location>
        <position position="269"/>
    </location>
    <ligand>
        <name>Zn(2+)</name>
        <dbReference type="ChEBI" id="CHEBI:29105"/>
        <note>catalytic</note>
    </ligand>
</feature>
<evidence type="ECO:0000256" key="7">
    <source>
        <dbReference type="ARBA" id="ARBA00023027"/>
    </source>
</evidence>
<comment type="pathway">
    <text evidence="11">Membrane lipid metabolism; glycerophospholipid metabolism.</text>
</comment>
<accession>A0A557SSP4</accession>
<dbReference type="PIRSF" id="PIRSF000112">
    <property type="entry name" value="Glycerol_dehydrogenase"/>
    <property type="match status" value="1"/>
</dbReference>
<feature type="binding site" evidence="13">
    <location>
        <position position="123"/>
    </location>
    <ligand>
        <name>glycerol</name>
        <dbReference type="ChEBI" id="CHEBI:17754"/>
    </ligand>
</feature>
<comment type="function">
    <text evidence="11">Catalyzes the NAD(P)H-dependent reduction of dihydroxyacetonephosphate (DHAP or glycerone phosphate) to glycerol 1-phosphate (G1P). The G1P thus generated is used as the glycerophosphate backbone of phospholipids in the cellular membranes of Archaea.</text>
</comment>
<dbReference type="GO" id="GO:0106358">
    <property type="term" value="F:glycerol-1-phosphate dehydrogenase (NADP+) activity"/>
    <property type="evidence" value="ECO:0007669"/>
    <property type="project" value="RHEA"/>
</dbReference>
<dbReference type="HAMAP" id="MF_00497_A">
    <property type="entry name" value="G1P_dehydrogenase_A"/>
    <property type="match status" value="1"/>
</dbReference>
<feature type="binding site" evidence="12">
    <location>
        <position position="170"/>
    </location>
    <ligand>
        <name>glycerol</name>
        <dbReference type="ChEBI" id="CHEBI:17754"/>
    </ligand>
</feature>
<keyword evidence="3 11" id="KW-0479">Metal-binding</keyword>
<dbReference type="GO" id="GO:0006650">
    <property type="term" value="P:glycerophospholipid metabolic process"/>
    <property type="evidence" value="ECO:0007669"/>
    <property type="project" value="UniProtKB-UniRule"/>
</dbReference>
<keyword evidence="16" id="KW-1185">Reference proteome</keyword>
<comment type="similarity">
    <text evidence="11">Belongs to the glycerol-1-phosphate dehydrogenase family.</text>
</comment>
<dbReference type="EC" id="1.1.1.261" evidence="11"/>
<keyword evidence="8 11" id="KW-0443">Lipid metabolism</keyword>
<reference evidence="15 16" key="1">
    <citation type="journal article" date="2019" name="Front. Microbiol.">
        <title>Ammonia Oxidation by the Arctic Terrestrial Thaumarchaeote Candidatus Nitrosocosmicus arcticus Is Stimulated by Increasing Temperatures.</title>
        <authorList>
            <person name="Alves R.J.E."/>
            <person name="Kerou M."/>
            <person name="Zappe A."/>
            <person name="Bittner R."/>
            <person name="Abby S.S."/>
            <person name="Schmidt H.A."/>
            <person name="Pfeifer K."/>
            <person name="Schleper C."/>
        </authorList>
    </citation>
    <scope>NUCLEOTIDE SEQUENCE [LARGE SCALE GENOMIC DNA]</scope>
    <source>
        <strain evidence="15 16">Kfb</strain>
    </source>
</reference>
<feature type="binding site" evidence="11">
    <location>
        <position position="170"/>
    </location>
    <ligand>
        <name>substrate</name>
    </ligand>
</feature>
<feature type="binding site" evidence="11">
    <location>
        <position position="170"/>
    </location>
    <ligand>
        <name>Zn(2+)</name>
        <dbReference type="ChEBI" id="CHEBI:29105"/>
        <note>catalytic</note>
    </ligand>
</feature>
<feature type="binding site" evidence="12">
    <location>
        <position position="252"/>
    </location>
    <ligand>
        <name>glycerol</name>
        <dbReference type="ChEBI" id="CHEBI:17754"/>
    </ligand>
</feature>
<dbReference type="Proteomes" id="UP000315289">
    <property type="component" value="Unassembled WGS sequence"/>
</dbReference>
<evidence type="ECO:0000256" key="6">
    <source>
        <dbReference type="ARBA" id="ARBA00023002"/>
    </source>
</evidence>
<dbReference type="Gene3D" id="3.40.50.1970">
    <property type="match status" value="1"/>
</dbReference>
<dbReference type="EMBL" id="VOAH01000014">
    <property type="protein sequence ID" value="TVP39636.1"/>
    <property type="molecule type" value="Genomic_DNA"/>
</dbReference>
<evidence type="ECO:0000256" key="4">
    <source>
        <dbReference type="ARBA" id="ARBA00022833"/>
    </source>
</evidence>
<keyword evidence="7 11" id="KW-0520">NAD</keyword>
<evidence type="ECO:0000256" key="3">
    <source>
        <dbReference type="ARBA" id="ARBA00022723"/>
    </source>
</evidence>
<keyword evidence="2 11" id="KW-0444">Lipid biosynthesis</keyword>
<keyword evidence="5 11" id="KW-0521">NADP</keyword>
<comment type="caution">
    <text evidence="15">The sequence shown here is derived from an EMBL/GenBank/DDBJ whole genome shotgun (WGS) entry which is preliminary data.</text>
</comment>